<dbReference type="OrthoDB" id="9780310at2"/>
<evidence type="ECO:0000256" key="1">
    <source>
        <dbReference type="SAM" id="MobiDB-lite"/>
    </source>
</evidence>
<comment type="caution">
    <text evidence="2">The sequence shown here is derived from an EMBL/GenBank/DDBJ whole genome shotgun (WGS) entry which is preliminary data.</text>
</comment>
<keyword evidence="3" id="KW-1185">Reference proteome</keyword>
<proteinExistence type="predicted"/>
<organism evidence="2 3">
    <name type="scientific">Rhizobium tubonense</name>
    <dbReference type="NCBI Taxonomy" id="484088"/>
    <lineage>
        <taxon>Bacteria</taxon>
        <taxon>Pseudomonadati</taxon>
        <taxon>Pseudomonadota</taxon>
        <taxon>Alphaproteobacteria</taxon>
        <taxon>Hyphomicrobiales</taxon>
        <taxon>Rhizobiaceae</taxon>
        <taxon>Rhizobium/Agrobacterium group</taxon>
        <taxon>Rhizobium</taxon>
    </lineage>
</organism>
<dbReference type="AlphaFoldDB" id="A0A2W4CQW7"/>
<dbReference type="InterPro" id="IPR002763">
    <property type="entry name" value="DUF72"/>
</dbReference>
<feature type="compositionally biased region" description="Basic and acidic residues" evidence="1">
    <location>
        <begin position="1"/>
        <end position="11"/>
    </location>
</feature>
<feature type="compositionally biased region" description="Basic residues" evidence="1">
    <location>
        <begin position="12"/>
        <end position="21"/>
    </location>
</feature>
<protein>
    <recommendedName>
        <fullName evidence="4">DUF72 domain-containing protein</fullName>
    </recommendedName>
</protein>
<feature type="region of interest" description="Disordered" evidence="1">
    <location>
        <begin position="1"/>
        <end position="21"/>
    </location>
</feature>
<dbReference type="Proteomes" id="UP000248925">
    <property type="component" value="Unassembled WGS sequence"/>
</dbReference>
<gene>
    <name evidence="2" type="ORF">CPY51_09040</name>
</gene>
<evidence type="ECO:0000313" key="3">
    <source>
        <dbReference type="Proteomes" id="UP000248925"/>
    </source>
</evidence>
<dbReference type="InterPro" id="IPR036520">
    <property type="entry name" value="UPF0759_sf"/>
</dbReference>
<dbReference type="PANTHER" id="PTHR30348">
    <property type="entry name" value="UNCHARACTERIZED PROTEIN YECE"/>
    <property type="match status" value="1"/>
</dbReference>
<dbReference type="SUPFAM" id="SSF117396">
    <property type="entry name" value="TM1631-like"/>
    <property type="match status" value="1"/>
</dbReference>
<dbReference type="PANTHER" id="PTHR30348:SF4">
    <property type="entry name" value="DUF72 DOMAIN-CONTAINING PROTEIN"/>
    <property type="match status" value="1"/>
</dbReference>
<dbReference type="Gene3D" id="3.20.20.410">
    <property type="entry name" value="Protein of unknown function UPF0759"/>
    <property type="match status" value="1"/>
</dbReference>
<evidence type="ECO:0008006" key="4">
    <source>
        <dbReference type="Google" id="ProtNLM"/>
    </source>
</evidence>
<dbReference type="Pfam" id="PF01904">
    <property type="entry name" value="DUF72"/>
    <property type="match status" value="1"/>
</dbReference>
<evidence type="ECO:0000313" key="2">
    <source>
        <dbReference type="EMBL" id="PZM14929.1"/>
    </source>
</evidence>
<reference evidence="2 3" key="1">
    <citation type="journal article" date="2018" name="Sci. Rep.">
        <title>Rhizobium tumorigenes sp. nov., a novel plant tumorigenic bacterium isolated from cane gall tumors on thornless blackberry.</title>
        <authorList>
            <person name="Kuzmanovi N."/>
            <person name="Smalla K."/>
            <person name="Gronow S."/>
            <person name="PuBawska J."/>
        </authorList>
    </citation>
    <scope>NUCLEOTIDE SEQUENCE [LARGE SCALE GENOMIC DNA]</scope>
    <source>
        <strain evidence="2 3">CCBAU 85046</strain>
    </source>
</reference>
<dbReference type="EMBL" id="PCDP01000029">
    <property type="protein sequence ID" value="PZM14929.1"/>
    <property type="molecule type" value="Genomic_DNA"/>
</dbReference>
<sequence>MAERSPEELQQRRKRRAERRHKQRLANVARAEKMHQQRISAVITPLAEPDRCMADFYIGCSGWFYWHWKGKFYPEAIPTNQWFSIYQAEFETVELNAPFYSWPTIAAVRTWLRQAESSFVYTVKVCELITHVMRFEGTETLVRDFGFIADLLGSRMGCFLYQLPPSVHFEEAMLQRILGQIDPRHRNVVEFRHKSWWRDDVYAAFRAAGAIFCSCSGPRLPDDLIRTADEIYIRFHGTERWYHHDYSKEELEIWAERIQKCGAKTAWVYFNNDREGHAIKNAKMLADLLGGDSYSAQGLATDRRYRGCTSD</sequence>
<accession>A0A2W4CQW7</accession>
<name>A0A2W4CQW7_9HYPH</name>